<reference evidence="3" key="6">
    <citation type="submission" date="2023-05" db="EMBL/GenBank/DDBJ databases">
        <authorList>
            <consortium name="Clinical and Environmental Microbiology Branch: Whole genome sequencing antimicrobial resistance pathogens in the healthcare setting"/>
        </authorList>
    </citation>
    <scope>NUCLEOTIDE SEQUENCE</scope>
    <source>
        <strain evidence="3">2023GN-00287</strain>
        <strain evidence="4">Whole organism</strain>
    </source>
</reference>
<dbReference type="Proteomes" id="UP000789647">
    <property type="component" value="Chromosome"/>
</dbReference>
<dbReference type="SMART" id="SM00530">
    <property type="entry name" value="HTH_XRE"/>
    <property type="match status" value="1"/>
</dbReference>
<dbReference type="AlphaFoldDB" id="A0A0D7M3W4"/>
<reference evidence="5" key="4">
    <citation type="submission" date="2021-07" db="EMBL/GenBank/DDBJ databases">
        <authorList>
            <consortium name="NCBI Pathogen Detection Project"/>
        </authorList>
    </citation>
    <scope>NUCLEOTIDE SEQUENCE</scope>
    <source>
        <strain evidence="5">91871</strain>
    </source>
</reference>
<feature type="domain" description="HTH cro/C1-type" evidence="1">
    <location>
        <begin position="18"/>
        <end position="72"/>
    </location>
</feature>
<dbReference type="Pfam" id="PF01381">
    <property type="entry name" value="HTH_3"/>
    <property type="match status" value="1"/>
</dbReference>
<dbReference type="SUPFAM" id="SSF47413">
    <property type="entry name" value="lambda repressor-like DNA-binding domains"/>
    <property type="match status" value="1"/>
</dbReference>
<dbReference type="Proteomes" id="UP000512222">
    <property type="component" value="Chromosome"/>
</dbReference>
<reference evidence="6" key="3">
    <citation type="journal article" date="2021" name="Microb. Genom.">
        <title>A genomic epidemiological study shows that prevalence of antimicrobial resistance in Enterobacterales is associated with the livestock host, as well as antimicrobial usage.</title>
        <authorList>
            <person name="AbuOun M."/>
            <person name="Jones H."/>
            <person name="Stubberfield E."/>
            <person name="Gilson D."/>
            <person name="Shaw L.P."/>
            <person name="Hubbard A.T.M."/>
            <person name="Chau K.K."/>
            <person name="Sebra R."/>
            <person name="Peto T.E.A."/>
            <person name="Crook D.W."/>
            <person name="Read D.S."/>
            <person name="Gweon H.S."/>
            <person name="Walker A.S."/>
            <person name="Stoesser N."/>
            <person name="Smith R.P."/>
            <person name="Anjum M.F."/>
            <person name="On Behalf Of The Rehab Consortium."/>
        </authorList>
    </citation>
    <scope>NUCLEOTIDE SEQUENCE</scope>
    <source>
        <strain evidence="6">RHBSTW-00370</strain>
    </source>
</reference>
<dbReference type="InterPro" id="IPR001387">
    <property type="entry name" value="Cro/C1-type_HTH"/>
</dbReference>
<dbReference type="EMBL" id="OW995941">
    <property type="protein sequence ID" value="CAH6593880.1"/>
    <property type="molecule type" value="Genomic_DNA"/>
</dbReference>
<dbReference type="CDD" id="cd00093">
    <property type="entry name" value="HTH_XRE"/>
    <property type="match status" value="1"/>
</dbReference>
<dbReference type="Proteomes" id="UP001279522">
    <property type="component" value="Unassembled WGS sequence"/>
</dbReference>
<evidence type="ECO:0000259" key="1">
    <source>
        <dbReference type="PROSITE" id="PS50943"/>
    </source>
</evidence>
<evidence type="ECO:0000313" key="8">
    <source>
        <dbReference type="Proteomes" id="UP000885148"/>
    </source>
</evidence>
<name>A0A0D7M3W4_CITFR</name>
<evidence type="ECO:0000313" key="7">
    <source>
        <dbReference type="Proteomes" id="UP000512222"/>
    </source>
</evidence>
<gene>
    <name evidence="2" type="ORF">AI2935V1_2755</name>
    <name evidence="6" type="ORF">HV178_13015</name>
    <name evidence="5" type="ORF">KV121_000237</name>
    <name evidence="4" type="ORF">P7U51_000660</name>
    <name evidence="3" type="ORF">SGX49_004451</name>
</gene>
<dbReference type="Proteomes" id="UP000885148">
    <property type="component" value="Unassembled WGS sequence"/>
</dbReference>
<evidence type="ECO:0000313" key="4">
    <source>
        <dbReference type="EMBL" id="EMM7456206.1"/>
    </source>
</evidence>
<dbReference type="EMBL" id="DAESCB010000001">
    <property type="protein sequence ID" value="HBH7040256.1"/>
    <property type="molecule type" value="Genomic_DNA"/>
</dbReference>
<organism evidence="5 8">
    <name type="scientific">Citrobacter freundii</name>
    <dbReference type="NCBI Taxonomy" id="546"/>
    <lineage>
        <taxon>Bacteria</taxon>
        <taxon>Pseudomonadati</taxon>
        <taxon>Pseudomonadota</taxon>
        <taxon>Gammaproteobacteria</taxon>
        <taxon>Enterobacterales</taxon>
        <taxon>Enterobacteriaceae</taxon>
        <taxon>Citrobacter</taxon>
        <taxon>Citrobacter freundii complex</taxon>
    </lineage>
</organism>
<reference evidence="5" key="1">
    <citation type="journal article" date="2018" name="Genome Biol.">
        <title>SKESA: strategic k-mer extension for scrupulous assemblies.</title>
        <authorList>
            <person name="Souvorov A."/>
            <person name="Agarwala R."/>
            <person name="Lipman D.J."/>
        </authorList>
    </citation>
    <scope>NUCLEOTIDE SEQUENCE</scope>
    <source>
        <strain evidence="5">91871</strain>
    </source>
</reference>
<dbReference type="EMBL" id="ABOSXX010000033">
    <property type="protein sequence ID" value="ELV3681959.1"/>
    <property type="molecule type" value="Genomic_DNA"/>
</dbReference>
<evidence type="ECO:0000313" key="2">
    <source>
        <dbReference type="EMBL" id="CAH6593880.1"/>
    </source>
</evidence>
<dbReference type="InterPro" id="IPR010982">
    <property type="entry name" value="Lambda_DNA-bd_dom_sf"/>
</dbReference>
<sequence length="101" mass="11866">MHLKYNISNVNARIGRFVRSNRQKMNMSAEELAVELNICQQHVSRFERGQCAFTLEFILRILNVFNIRLSHLVSEVFYEDSQVFSKARNIIQNNSMTKTIN</sequence>
<evidence type="ECO:0000313" key="6">
    <source>
        <dbReference type="EMBL" id="QLV30844.1"/>
    </source>
</evidence>
<dbReference type="EMBL" id="ABLGCN030000001">
    <property type="protein sequence ID" value="EMM7456206.1"/>
    <property type="molecule type" value="Genomic_DNA"/>
</dbReference>
<dbReference type="EMBL" id="CP056573">
    <property type="protein sequence ID" value="QLV30844.1"/>
    <property type="molecule type" value="Genomic_DNA"/>
</dbReference>
<protein>
    <submittedName>
        <fullName evidence="5">Helix-turn-helix transcriptional regulator</fullName>
    </submittedName>
</protein>
<dbReference type="PROSITE" id="PS50943">
    <property type="entry name" value="HTH_CROC1"/>
    <property type="match status" value="1"/>
</dbReference>
<accession>A0A0D7M3W4</accession>
<proteinExistence type="predicted"/>
<dbReference type="Proteomes" id="UP001169574">
    <property type="component" value="Unassembled WGS sequence"/>
</dbReference>
<evidence type="ECO:0000313" key="3">
    <source>
        <dbReference type="EMBL" id="ELV3681959.1"/>
    </source>
</evidence>
<dbReference type="GO" id="GO:0003677">
    <property type="term" value="F:DNA binding"/>
    <property type="evidence" value="ECO:0007669"/>
    <property type="project" value="InterPro"/>
</dbReference>
<dbReference type="Gene3D" id="1.10.260.40">
    <property type="entry name" value="lambda repressor-like DNA-binding domains"/>
    <property type="match status" value="1"/>
</dbReference>
<dbReference type="RefSeq" id="WP_003836489.1">
    <property type="nucleotide sequence ID" value="NZ_BHWY01000003.1"/>
</dbReference>
<reference evidence="2" key="5">
    <citation type="submission" date="2022-05" db="EMBL/GenBank/DDBJ databases">
        <authorList>
            <person name="Alioto T."/>
            <person name="Alioto T."/>
            <person name="Gomez Garrido J."/>
        </authorList>
    </citation>
    <scope>NUCLEOTIDE SEQUENCE</scope>
    <source>
        <strain evidence="2">112</strain>
    </source>
</reference>
<reference evidence="7" key="2">
    <citation type="submission" date="2020-06" db="EMBL/GenBank/DDBJ databases">
        <title>REHAB project genomes.</title>
        <authorList>
            <person name="Shaw L.P."/>
        </authorList>
    </citation>
    <scope>NUCLEOTIDE SEQUENCE [LARGE SCALE GENOMIC DNA]</scope>
    <source>
        <strain evidence="7">RHBSTW-00370</strain>
    </source>
</reference>
<evidence type="ECO:0000313" key="5">
    <source>
        <dbReference type="EMBL" id="HBH7040256.1"/>
    </source>
</evidence>